<accession>A0A2T5GHV1</accession>
<dbReference type="InterPro" id="IPR000073">
    <property type="entry name" value="AB_hydrolase_1"/>
</dbReference>
<dbReference type="InterPro" id="IPR029058">
    <property type="entry name" value="AB_hydrolase_fold"/>
</dbReference>
<evidence type="ECO:0000259" key="5">
    <source>
        <dbReference type="Pfam" id="PF06441"/>
    </source>
</evidence>
<dbReference type="PANTHER" id="PTHR21661">
    <property type="entry name" value="EPOXIDE HYDROLASE 1-RELATED"/>
    <property type="match status" value="1"/>
</dbReference>
<protein>
    <submittedName>
        <fullName evidence="6">Pimeloyl-ACP methyl ester carboxylesterase</fullName>
    </submittedName>
</protein>
<reference evidence="6 7" key="1">
    <citation type="submission" date="2018-04" db="EMBL/GenBank/DDBJ databases">
        <title>Genomic Encyclopedia of Type Strains, Phase III (KMG-III): the genomes of soil and plant-associated and newly described type strains.</title>
        <authorList>
            <person name="Whitman W."/>
        </authorList>
    </citation>
    <scope>NUCLEOTIDE SEQUENCE [LARGE SCALE GENOMIC DNA]</scope>
    <source>
        <strain evidence="6 7">MA101b</strain>
    </source>
</reference>
<feature type="domain" description="AB hydrolase-1" evidence="4">
    <location>
        <begin position="438"/>
        <end position="677"/>
    </location>
</feature>
<dbReference type="Pfam" id="PF06441">
    <property type="entry name" value="EHN"/>
    <property type="match status" value="1"/>
</dbReference>
<proteinExistence type="inferred from homology"/>
<dbReference type="Pfam" id="PF00561">
    <property type="entry name" value="Abhydrolase_1"/>
    <property type="match status" value="1"/>
</dbReference>
<dbReference type="Gene3D" id="3.40.50.1820">
    <property type="entry name" value="alpha/beta hydrolase"/>
    <property type="match status" value="2"/>
</dbReference>
<dbReference type="SUPFAM" id="SSF53474">
    <property type="entry name" value="alpha/beta-Hydrolases"/>
    <property type="match status" value="2"/>
</dbReference>
<dbReference type="InterPro" id="IPR010497">
    <property type="entry name" value="Epoxide_hydro_N"/>
</dbReference>
<comment type="caution">
    <text evidence="6">The sequence shown here is derived from an EMBL/GenBank/DDBJ whole genome shotgun (WGS) entry which is preliminary data.</text>
</comment>
<evidence type="ECO:0000313" key="7">
    <source>
        <dbReference type="Proteomes" id="UP000244189"/>
    </source>
</evidence>
<keyword evidence="2" id="KW-0058">Aromatic hydrocarbons catabolism</keyword>
<comment type="similarity">
    <text evidence="1">Belongs to the peptidase S33 family.</text>
</comment>
<evidence type="ECO:0000313" key="6">
    <source>
        <dbReference type="EMBL" id="PTQ58877.1"/>
    </source>
</evidence>
<dbReference type="InterPro" id="IPR000639">
    <property type="entry name" value="Epox_hydrolase-like"/>
</dbReference>
<gene>
    <name evidence="6" type="ORF">C8J26_3200</name>
</gene>
<evidence type="ECO:0000259" key="4">
    <source>
        <dbReference type="Pfam" id="PF00561"/>
    </source>
</evidence>
<dbReference type="GO" id="GO:0004301">
    <property type="term" value="F:epoxide hydrolase activity"/>
    <property type="evidence" value="ECO:0007669"/>
    <property type="project" value="TreeGrafter"/>
</dbReference>
<dbReference type="PRINTS" id="PR00111">
    <property type="entry name" value="ABHYDROLASE"/>
</dbReference>
<dbReference type="PANTHER" id="PTHR21661:SF35">
    <property type="entry name" value="EPOXIDE HYDROLASE"/>
    <property type="match status" value="1"/>
</dbReference>
<name>A0A2T5GHV1_9SPHN</name>
<dbReference type="EMBL" id="QAOG01000006">
    <property type="protein sequence ID" value="PTQ58877.1"/>
    <property type="molecule type" value="Genomic_DNA"/>
</dbReference>
<feature type="domain" description="Epoxide hydrolase N-terminal" evidence="5">
    <location>
        <begin position="3"/>
        <end position="106"/>
    </location>
</feature>
<dbReference type="AlphaFoldDB" id="A0A2T5GHV1"/>
<dbReference type="PRINTS" id="PR00412">
    <property type="entry name" value="EPOXHYDRLASE"/>
</dbReference>
<evidence type="ECO:0000256" key="1">
    <source>
        <dbReference type="ARBA" id="ARBA00010088"/>
    </source>
</evidence>
<dbReference type="GO" id="GO:0097176">
    <property type="term" value="P:epoxide metabolic process"/>
    <property type="evidence" value="ECO:0007669"/>
    <property type="project" value="TreeGrafter"/>
</dbReference>
<dbReference type="RefSeq" id="WP_107959214.1">
    <property type="nucleotide sequence ID" value="NZ_QAOG01000006.1"/>
</dbReference>
<sequence>MAEPFLIAIPEDRLAVIHAKVEAFDWSIMPDAEDWRSGVGLADLKRLVDYWLTRYDWRAQERRLNLLPQFAAEVQGQRLHFIHVRGDGSRPPLLLLHGWPGSFLEFEALIAPLVADGHDVVVPSLPGYAFSGRPVSPIGPKQTAELMHGLMVELFGTRRYLVQGGDWGAAIGGWMAHAHPDAIAGLHLNMVLLQAKDVAPKKPDEVAWAAKRAELAKEETGYSQEQGTRPQTLGVAMSDSPVGVAAWILEKFGAWADVPRDAHCRPDLWQAFDEDLLLTNIMLYLVEGSFVTSTWMYRGRVLEGSGNFPAGTRIAVPTGIAAFPDPVFPPPPRSQAEKTYDIVQWTEMPAGGHFAALEQPDLLLADMRRFFASRSVSDDAPKRSIVLRSAGIIAATLAAAAVYTRATTRRIKQDVPADGRFIDVAGARIHYVDRGAGPPIVLIHGLGAQLRNFSYGVADALADTYRVILVDRPGSGYSVPTGEQSGILGQSAIIARLIDKLALDRPPLLVGHSLGGAVALGVATHHPGAVAGLALLAPMTQPPGSIPASVANAIESNPGARAIFANLLGTPISRAAYGMRWGKIFAPDAVPADFATRGGGGLGGRPVSVNAALVELASAEIDLNAIVRRYAELSIPVALLYGRDDRVLAPAIDGERAVAAIPGATLEMTDGGHMLPVGHPQASAAFVRNCAERILQ</sequence>
<dbReference type="Proteomes" id="UP000244189">
    <property type="component" value="Unassembled WGS sequence"/>
</dbReference>
<keyword evidence="7" id="KW-1185">Reference proteome</keyword>
<evidence type="ECO:0000256" key="3">
    <source>
        <dbReference type="ARBA" id="ARBA00022801"/>
    </source>
</evidence>
<evidence type="ECO:0000256" key="2">
    <source>
        <dbReference type="ARBA" id="ARBA00022797"/>
    </source>
</evidence>
<organism evidence="6 7">
    <name type="scientific">Sphingomonas aurantiaca</name>
    <dbReference type="NCBI Taxonomy" id="185949"/>
    <lineage>
        <taxon>Bacteria</taxon>
        <taxon>Pseudomonadati</taxon>
        <taxon>Pseudomonadota</taxon>
        <taxon>Alphaproteobacteria</taxon>
        <taxon>Sphingomonadales</taxon>
        <taxon>Sphingomonadaceae</taxon>
        <taxon>Sphingomonas</taxon>
    </lineage>
</organism>
<keyword evidence="3" id="KW-0378">Hydrolase</keyword>